<feature type="region of interest" description="Disordered" evidence="1">
    <location>
        <begin position="12"/>
        <end position="31"/>
    </location>
</feature>
<dbReference type="EMBL" id="BMVX01000007">
    <property type="protein sequence ID" value="GGZ61829.1"/>
    <property type="molecule type" value="Genomic_DNA"/>
</dbReference>
<name>A0A5P2UH46_9ACTN</name>
<evidence type="ECO:0000313" key="2">
    <source>
        <dbReference type="EMBL" id="GGZ61829.1"/>
    </source>
</evidence>
<keyword evidence="4" id="KW-1185">Reference proteome</keyword>
<reference evidence="3 4" key="2">
    <citation type="submission" date="2017-09" db="EMBL/GenBank/DDBJ databases">
        <authorList>
            <person name="Lee N."/>
            <person name="Cho B.-K."/>
        </authorList>
    </citation>
    <scope>NUCLEOTIDE SEQUENCE [LARGE SCALE GENOMIC DNA]</scope>
    <source>
        <strain evidence="3 4">ATCC 27467</strain>
    </source>
</reference>
<evidence type="ECO:0000313" key="4">
    <source>
        <dbReference type="Proteomes" id="UP000326831"/>
    </source>
</evidence>
<reference evidence="2" key="1">
    <citation type="journal article" date="2014" name="Int. J. Syst. Evol. Microbiol.">
        <title>Complete genome sequence of Corynebacterium casei LMG S-19264T (=DSM 44701T), isolated from a smear-ripened cheese.</title>
        <authorList>
            <consortium name="US DOE Joint Genome Institute (JGI-PGF)"/>
            <person name="Walter F."/>
            <person name="Albersmeier A."/>
            <person name="Kalinowski J."/>
            <person name="Ruckert C."/>
        </authorList>
    </citation>
    <scope>NUCLEOTIDE SEQUENCE</scope>
    <source>
        <strain evidence="2">JCM 4834</strain>
    </source>
</reference>
<dbReference type="Proteomes" id="UP000634660">
    <property type="component" value="Unassembled WGS sequence"/>
</dbReference>
<proteinExistence type="predicted"/>
<evidence type="ECO:0000313" key="3">
    <source>
        <dbReference type="EMBL" id="QEU77749.1"/>
    </source>
</evidence>
<evidence type="ECO:0000256" key="1">
    <source>
        <dbReference type="SAM" id="MobiDB-lite"/>
    </source>
</evidence>
<sequence length="336" mass="34352">MVSVREARALAARARAADPRTDTGPPPAAPPAAGSHFVVLVKPEVMTASGAPEALAEAVRVLGAAEVDVRRAAVVPAREFGRGGHLYLHYPRLHRLAADGPATLTSGALRALRSLGERTGTEEVLGAYGVMAREAGLTPEALDARCRAAGIHKLGSGSYASVTGPSGRRAVVLNGFLPALAEGYTGAGAFVGLLECHGDREIDALRAEVLGALHPAHAAPDSLRGALGALAASRGTTVSEGRNTVHLSAGHLEGMFQVWRYFAAADGLGIGSTSFGAGLAERGVPAPAVAALADDRNLTEDSGETFSPHGATEGLHRGDALDHVRAWATGKGLETT</sequence>
<dbReference type="Proteomes" id="UP000326831">
    <property type="component" value="Chromosome"/>
</dbReference>
<organism evidence="3 4">
    <name type="scientific">Streptomyces subrutilus</name>
    <dbReference type="NCBI Taxonomy" id="36818"/>
    <lineage>
        <taxon>Bacteria</taxon>
        <taxon>Bacillati</taxon>
        <taxon>Actinomycetota</taxon>
        <taxon>Actinomycetes</taxon>
        <taxon>Kitasatosporales</taxon>
        <taxon>Streptomycetaceae</taxon>
        <taxon>Streptomyces</taxon>
    </lineage>
</organism>
<dbReference type="KEGG" id="ssub:CP968_05150"/>
<accession>A0A5P2UH46</accession>
<dbReference type="EMBL" id="CP023701">
    <property type="protein sequence ID" value="QEU77749.1"/>
    <property type="molecule type" value="Genomic_DNA"/>
</dbReference>
<dbReference type="InterPro" id="IPR036850">
    <property type="entry name" value="NDK-like_dom_sf"/>
</dbReference>
<reference evidence="2" key="3">
    <citation type="submission" date="2020-09" db="EMBL/GenBank/DDBJ databases">
        <authorList>
            <person name="Sun Q."/>
            <person name="Ohkuma M."/>
        </authorList>
    </citation>
    <scope>NUCLEOTIDE SEQUENCE</scope>
    <source>
        <strain evidence="2">JCM 4834</strain>
    </source>
</reference>
<dbReference type="AlphaFoldDB" id="A0A5P2UH46"/>
<dbReference type="SUPFAM" id="SSF54919">
    <property type="entry name" value="Nucleoside diphosphate kinase, NDK"/>
    <property type="match status" value="1"/>
</dbReference>
<gene>
    <name evidence="3" type="ORF">CP968_05150</name>
    <name evidence="2" type="ORF">GCM10010371_21530</name>
</gene>
<protein>
    <submittedName>
        <fullName evidence="3">Uncharacterized protein</fullName>
    </submittedName>
</protein>